<accession>A0A433QCV5</accession>
<dbReference type="PANTHER" id="PTHR15600">
    <property type="entry name" value="SACSIN"/>
    <property type="match status" value="1"/>
</dbReference>
<dbReference type="Pfam" id="PF25794">
    <property type="entry name" value="SACS"/>
    <property type="match status" value="1"/>
</dbReference>
<dbReference type="InterPro" id="IPR058210">
    <property type="entry name" value="SACS/Nov_dom"/>
</dbReference>
<dbReference type="AlphaFoldDB" id="A0A433QCV5"/>
<comment type="caution">
    <text evidence="2">The sequence shown here is derived from an EMBL/GenBank/DDBJ whole genome shotgun (WGS) entry which is preliminary data.</text>
</comment>
<dbReference type="GO" id="GO:0030544">
    <property type="term" value="F:Hsp70 protein binding"/>
    <property type="evidence" value="ECO:0007669"/>
    <property type="project" value="TreeGrafter"/>
</dbReference>
<evidence type="ECO:0000313" key="2">
    <source>
        <dbReference type="EMBL" id="RUS27592.1"/>
    </source>
</evidence>
<protein>
    <recommendedName>
        <fullName evidence="1">Sacsin/Nov domain-containing protein</fullName>
    </recommendedName>
</protein>
<dbReference type="Proteomes" id="UP000274822">
    <property type="component" value="Unassembled WGS sequence"/>
</dbReference>
<feature type="non-terminal residue" evidence="2">
    <location>
        <position position="582"/>
    </location>
</feature>
<gene>
    <name evidence="2" type="ORF">BC938DRAFT_483025</name>
</gene>
<dbReference type="InterPro" id="IPR052972">
    <property type="entry name" value="Sacsin_chaperone_reg"/>
</dbReference>
<sequence length="582" mass="66673">MYLPTRDGINKPASFVTNFVKGNFVDQFRPYTRLFDFDMAKPFKGALFRLPLRTEELARQSNLRNKSYHDLEIRRLLNKFQVEAFRGYLLRKQLPKTHLQFLQDLIREGFFGSNKGFLMDQSTLVKHYYNYWPTDIGEGMLYTYYRDFYNIATQSGDVFYTRSNGGQWVSYQEAVFEDETLFSYCGIKQELSKIINNILIERGINVVELPHRIMKSFSMRLQVTPKLVRDTIRHDNKAIVEKMEMNVFIAFFEYLLKDKAFAELDGFTILPLMDMSFGTFRAGQIEYYIADKAAIALFPNLSSSFVDLGKISKSITIALTTATATKALNVKKLDNVDFAKLVSKMLSPEDGGNESNINDDWLRNIWDYLVATTSIDMAAFENMPILPTIGPKGILVSLNRKLPLLYEDGRQSIINAILTKIGTHLRSSEFIEILRQLPIYPAYASSSTVVFKPAKDCYLLPRDLPVFSGWFGMTILCNDHTDPKFAAKIGIPELSLLEHLRDNVLPLLQIPPSVAEYPTFLCKVLSYVEKSPRLCLILLQHRIIPSNEWPNCRLFRASELYDDTHPVFASVFAGAGKFVDSN</sequence>
<feature type="domain" description="Sacsin/Nov" evidence="1">
    <location>
        <begin position="24"/>
        <end position="96"/>
    </location>
</feature>
<proteinExistence type="predicted"/>
<name>A0A433QCV5_9FUNG</name>
<dbReference type="EMBL" id="RBNJ01008119">
    <property type="protein sequence ID" value="RUS27592.1"/>
    <property type="molecule type" value="Genomic_DNA"/>
</dbReference>
<evidence type="ECO:0000313" key="3">
    <source>
        <dbReference type="Proteomes" id="UP000274822"/>
    </source>
</evidence>
<dbReference type="PANTHER" id="PTHR15600:SF42">
    <property type="entry name" value="SACSIN"/>
    <property type="match status" value="1"/>
</dbReference>
<evidence type="ECO:0000259" key="1">
    <source>
        <dbReference type="Pfam" id="PF25794"/>
    </source>
</evidence>
<organism evidence="2 3">
    <name type="scientific">Jimgerdemannia flammicorona</name>
    <dbReference type="NCBI Taxonomy" id="994334"/>
    <lineage>
        <taxon>Eukaryota</taxon>
        <taxon>Fungi</taxon>
        <taxon>Fungi incertae sedis</taxon>
        <taxon>Mucoromycota</taxon>
        <taxon>Mucoromycotina</taxon>
        <taxon>Endogonomycetes</taxon>
        <taxon>Endogonales</taxon>
        <taxon>Endogonaceae</taxon>
        <taxon>Jimgerdemannia</taxon>
    </lineage>
</organism>
<keyword evidence="3" id="KW-1185">Reference proteome</keyword>
<reference evidence="2 3" key="1">
    <citation type="journal article" date="2018" name="New Phytol.">
        <title>Phylogenomics of Endogonaceae and evolution of mycorrhizas within Mucoromycota.</title>
        <authorList>
            <person name="Chang Y."/>
            <person name="Desiro A."/>
            <person name="Na H."/>
            <person name="Sandor L."/>
            <person name="Lipzen A."/>
            <person name="Clum A."/>
            <person name="Barry K."/>
            <person name="Grigoriev I.V."/>
            <person name="Martin F.M."/>
            <person name="Stajich J.E."/>
            <person name="Smith M.E."/>
            <person name="Bonito G."/>
            <person name="Spatafora J.W."/>
        </authorList>
    </citation>
    <scope>NUCLEOTIDE SEQUENCE [LARGE SCALE GENOMIC DNA]</scope>
    <source>
        <strain evidence="2 3">AD002</strain>
    </source>
</reference>